<evidence type="ECO:0000313" key="3">
    <source>
        <dbReference type="EMBL" id="MQO09276.1"/>
    </source>
</evidence>
<gene>
    <name evidence="3" type="ORF">F7D57_05950</name>
</gene>
<sequence>MVTTEWLLDAYFDCRHSKRRTASAVVYEMNYESRLIALRDRINNRTYQPGKSICFVVTRPRYREVFAASFEDRIVHHYIALRLTPLFEEIFSERTFNCRKGKGQLYGINTLKEDIRQCSNNYTEDCHIMKLDLKGFFMSIDKKLLAEMVDRFIVKYYKGEDIDDLRYLCRVVILHSPEKNCERHSPLSYWEKLDKNKSLFTNGEGKGVAIGNLFAQIFANFLLNTLDWFIENEGIEHHGRYVDDFYCIHKDKEKLLALMPKIRELLASLGLRLNEKKFYLQHYSKGVEFTGSIVKPGRVYICNRTITNFIAAVRRLNKANNERQVLHAVCSINSYLGLLRHTNEYAMRRKVLNMIEQHVFKEYVYIKGHYEVLAIKNKHKLRYQTMQRIRNGDY</sequence>
<evidence type="ECO:0000259" key="2">
    <source>
        <dbReference type="PROSITE" id="PS50878"/>
    </source>
</evidence>
<feature type="domain" description="Reverse transcriptase" evidence="2">
    <location>
        <begin position="1"/>
        <end position="294"/>
    </location>
</feature>
<comment type="similarity">
    <text evidence="1">Belongs to the bacterial reverse transcriptase family.</text>
</comment>
<dbReference type="AlphaFoldDB" id="A0AA91A4Z5"/>
<dbReference type="Proteomes" id="UP000405805">
    <property type="component" value="Unassembled WGS sequence"/>
</dbReference>
<dbReference type="PANTHER" id="PTHR34047:SF8">
    <property type="entry name" value="PROTEIN YKFC"/>
    <property type="match status" value="1"/>
</dbReference>
<dbReference type="InterPro" id="IPR043502">
    <property type="entry name" value="DNA/RNA_pol_sf"/>
</dbReference>
<reference evidence="4" key="1">
    <citation type="submission" date="2019-09" db="EMBL/GenBank/DDBJ databases">
        <title>Distinct polysaccharide growth profiles of human intestinal Prevotella copri isolates.</title>
        <authorList>
            <person name="Fehlner-Peach H."/>
            <person name="Magnabosco C."/>
            <person name="Raghavan V."/>
            <person name="Scher J.U."/>
            <person name="Tett A."/>
            <person name="Cox L.M."/>
            <person name="Gottsegen C."/>
            <person name="Watters A."/>
            <person name="Wiltshire- Gordon J.D."/>
            <person name="Segata N."/>
            <person name="Bonneau R."/>
            <person name="Littman D.R."/>
        </authorList>
    </citation>
    <scope>NUCLEOTIDE SEQUENCE [LARGE SCALE GENOMIC DNA]</scope>
    <source>
        <strain evidence="4">iA624</strain>
    </source>
</reference>
<organism evidence="3 4">
    <name type="scientific">Segatella copri</name>
    <dbReference type="NCBI Taxonomy" id="165179"/>
    <lineage>
        <taxon>Bacteria</taxon>
        <taxon>Pseudomonadati</taxon>
        <taxon>Bacteroidota</taxon>
        <taxon>Bacteroidia</taxon>
        <taxon>Bacteroidales</taxon>
        <taxon>Prevotellaceae</taxon>
        <taxon>Segatella</taxon>
    </lineage>
</organism>
<dbReference type="EMBL" id="VZBP01000065">
    <property type="protein sequence ID" value="MQO09276.1"/>
    <property type="molecule type" value="Genomic_DNA"/>
</dbReference>
<evidence type="ECO:0000313" key="4">
    <source>
        <dbReference type="Proteomes" id="UP000405805"/>
    </source>
</evidence>
<dbReference type="RefSeq" id="WP_153096757.1">
    <property type="nucleotide sequence ID" value="NZ_VZBP01000065.1"/>
</dbReference>
<dbReference type="InterPro" id="IPR000477">
    <property type="entry name" value="RT_dom"/>
</dbReference>
<name>A0AA91A4Z5_9BACT</name>
<dbReference type="SUPFAM" id="SSF56672">
    <property type="entry name" value="DNA/RNA polymerases"/>
    <property type="match status" value="1"/>
</dbReference>
<protein>
    <recommendedName>
        <fullName evidence="2">Reverse transcriptase domain-containing protein</fullName>
    </recommendedName>
</protein>
<dbReference type="PANTHER" id="PTHR34047">
    <property type="entry name" value="NUCLEAR INTRON MATURASE 1, MITOCHONDRIAL-RELATED"/>
    <property type="match status" value="1"/>
</dbReference>
<comment type="caution">
    <text evidence="3">The sequence shown here is derived from an EMBL/GenBank/DDBJ whole genome shotgun (WGS) entry which is preliminary data.</text>
</comment>
<dbReference type="Pfam" id="PF00078">
    <property type="entry name" value="RVT_1"/>
    <property type="match status" value="1"/>
</dbReference>
<evidence type="ECO:0000256" key="1">
    <source>
        <dbReference type="ARBA" id="ARBA00034120"/>
    </source>
</evidence>
<dbReference type="InterPro" id="IPR051083">
    <property type="entry name" value="GrpII_Intron_Splice-Mob/Def"/>
</dbReference>
<accession>A0AA91A4Z5</accession>
<proteinExistence type="inferred from homology"/>
<dbReference type="PROSITE" id="PS50878">
    <property type="entry name" value="RT_POL"/>
    <property type="match status" value="1"/>
</dbReference>